<feature type="domain" description="RNA polymerase sigma factor 70 region 4 type 2" evidence="2">
    <location>
        <begin position="107"/>
        <end position="158"/>
    </location>
</feature>
<evidence type="ECO:0000259" key="1">
    <source>
        <dbReference type="Pfam" id="PF04542"/>
    </source>
</evidence>
<dbReference type="STRING" id="488535.SAMN04487963_0531"/>
<dbReference type="SUPFAM" id="SSF88659">
    <property type="entry name" value="Sigma3 and sigma4 domains of RNA polymerase sigma factors"/>
    <property type="match status" value="1"/>
</dbReference>
<dbReference type="Gene3D" id="1.10.1740.10">
    <property type="match status" value="1"/>
</dbReference>
<dbReference type="Pfam" id="PF04542">
    <property type="entry name" value="Sigma70_r2"/>
    <property type="match status" value="1"/>
</dbReference>
<evidence type="ECO:0000259" key="3">
    <source>
        <dbReference type="Pfam" id="PF20239"/>
    </source>
</evidence>
<evidence type="ECO:0000259" key="2">
    <source>
        <dbReference type="Pfam" id="PF08281"/>
    </source>
</evidence>
<feature type="domain" description="RNA polymerase sigma-70 region 2" evidence="1">
    <location>
        <begin position="7"/>
        <end position="72"/>
    </location>
</feature>
<proteinExistence type="predicted"/>
<dbReference type="PANTHER" id="PTHR47756">
    <property type="entry name" value="BLL6612 PROTEIN-RELATED"/>
    <property type="match status" value="1"/>
</dbReference>
<dbReference type="AlphaFoldDB" id="A0A1I4LL63"/>
<dbReference type="Proteomes" id="UP000198519">
    <property type="component" value="Unassembled WGS sequence"/>
</dbReference>
<dbReference type="InterPro" id="IPR036388">
    <property type="entry name" value="WH-like_DNA-bd_sf"/>
</dbReference>
<organism evidence="4 5">
    <name type="scientific">Marinobacter zhejiangensis</name>
    <dbReference type="NCBI Taxonomy" id="488535"/>
    <lineage>
        <taxon>Bacteria</taxon>
        <taxon>Pseudomonadati</taxon>
        <taxon>Pseudomonadota</taxon>
        <taxon>Gammaproteobacteria</taxon>
        <taxon>Pseudomonadales</taxon>
        <taxon>Marinobacteraceae</taxon>
        <taxon>Marinobacter</taxon>
    </lineage>
</organism>
<dbReference type="InterPro" id="IPR013325">
    <property type="entry name" value="RNA_pol_sigma_r2"/>
</dbReference>
<evidence type="ECO:0000313" key="4">
    <source>
        <dbReference type="EMBL" id="SFL91596.1"/>
    </source>
</evidence>
<dbReference type="Gene3D" id="1.10.10.10">
    <property type="entry name" value="Winged helix-like DNA-binding domain superfamily/Winged helix DNA-binding domain"/>
    <property type="match status" value="1"/>
</dbReference>
<dbReference type="PANTHER" id="PTHR47756:SF2">
    <property type="entry name" value="BLL6612 PROTEIN"/>
    <property type="match status" value="1"/>
</dbReference>
<reference evidence="5" key="1">
    <citation type="submission" date="2016-10" db="EMBL/GenBank/DDBJ databases">
        <authorList>
            <person name="Varghese N."/>
            <person name="Submissions S."/>
        </authorList>
    </citation>
    <scope>NUCLEOTIDE SEQUENCE [LARGE SCALE GENOMIC DNA]</scope>
    <source>
        <strain evidence="5">CGMCC 1.7061</strain>
    </source>
</reference>
<dbReference type="GO" id="GO:0016987">
    <property type="term" value="F:sigma factor activity"/>
    <property type="evidence" value="ECO:0007669"/>
    <property type="project" value="InterPro"/>
</dbReference>
<gene>
    <name evidence="4" type="ORF">SAMN04487963_0531</name>
</gene>
<dbReference type="InterPro" id="IPR013324">
    <property type="entry name" value="RNA_pol_sigma_r3/r4-like"/>
</dbReference>
<dbReference type="SUPFAM" id="SSF48452">
    <property type="entry name" value="TPR-like"/>
    <property type="match status" value="1"/>
</dbReference>
<dbReference type="RefSeq" id="WP_092020332.1">
    <property type="nucleotide sequence ID" value="NZ_FOUE01000001.1"/>
</dbReference>
<dbReference type="GO" id="GO:0003677">
    <property type="term" value="F:DNA binding"/>
    <property type="evidence" value="ECO:0007669"/>
    <property type="project" value="InterPro"/>
</dbReference>
<dbReference type="InterPro" id="IPR011990">
    <property type="entry name" value="TPR-like_helical_dom_sf"/>
</dbReference>
<dbReference type="SUPFAM" id="SSF88946">
    <property type="entry name" value="Sigma2 domain of RNA polymerase sigma factors"/>
    <property type="match status" value="1"/>
</dbReference>
<dbReference type="Pfam" id="PF08281">
    <property type="entry name" value="Sigma70_r4_2"/>
    <property type="match status" value="1"/>
</dbReference>
<dbReference type="GO" id="GO:0006352">
    <property type="term" value="P:DNA-templated transcription initiation"/>
    <property type="evidence" value="ECO:0007669"/>
    <property type="project" value="InterPro"/>
</dbReference>
<dbReference type="NCBIfam" id="TIGR02937">
    <property type="entry name" value="sigma70-ECF"/>
    <property type="match status" value="1"/>
</dbReference>
<keyword evidence="5" id="KW-1185">Reference proteome</keyword>
<dbReference type="InterPro" id="IPR013249">
    <property type="entry name" value="RNA_pol_sigma70_r4_t2"/>
</dbReference>
<dbReference type="InterPro" id="IPR014284">
    <property type="entry name" value="RNA_pol_sigma-70_dom"/>
</dbReference>
<evidence type="ECO:0000313" key="5">
    <source>
        <dbReference type="Proteomes" id="UP000198519"/>
    </source>
</evidence>
<sequence>MDLEDDYRRYSRRVLATLIRLVGDFDLAEEVMQEAFLAASLQWPVDGVPDKPLAWLIRCGRNKAIDQIRRRQTADHHRLLIQAEASEAVPDTSAALDALPDDPLRLIFTCCHPTLSEEAQLAMTLREMCGLTTEQVARALLQKPATIAQRIVRAKRKIRDAGIPYEVPEGRQLPQRLRSVLRVIYLLFNEGYGTSDGDRLLDASLSGEAIRLAETLTQLQQDSEVFGLLALMLLHDARRLARQNQAGDLVTLEDQDRSLWNRSQIERGTDWLMQALQRPPVGPYTLQAAIAAVHAEAPQPADTDWPQIVGLYDVLYRQEPSPVIALNRAVAVAMRDGPAAGLALLDGLAGQKLIQSYHLYHAARADLLRRQGDSREAAKAYQRALTLTRQAPERRFLERRLAELGLGGSEEIS</sequence>
<protein>
    <submittedName>
        <fullName evidence="4">RNA polymerase sigma-70 factor, ECF subfamily</fullName>
    </submittedName>
</protein>
<dbReference type="OrthoDB" id="9780299at2"/>
<dbReference type="InterPro" id="IPR046531">
    <property type="entry name" value="DUF6596"/>
</dbReference>
<accession>A0A1I4LL63</accession>
<dbReference type="Pfam" id="PF20239">
    <property type="entry name" value="DUF6596"/>
    <property type="match status" value="1"/>
</dbReference>
<dbReference type="InterPro" id="IPR007627">
    <property type="entry name" value="RNA_pol_sigma70_r2"/>
</dbReference>
<name>A0A1I4LL63_9GAMM</name>
<feature type="domain" description="DUF6596" evidence="3">
    <location>
        <begin position="176"/>
        <end position="275"/>
    </location>
</feature>
<dbReference type="EMBL" id="FOUE01000001">
    <property type="protein sequence ID" value="SFL91596.1"/>
    <property type="molecule type" value="Genomic_DNA"/>
</dbReference>